<protein>
    <submittedName>
        <fullName evidence="2">Uncharacterized protein</fullName>
    </submittedName>
</protein>
<keyword evidence="1" id="KW-0812">Transmembrane</keyword>
<evidence type="ECO:0000313" key="3">
    <source>
        <dbReference type="Proteomes" id="UP000267798"/>
    </source>
</evidence>
<accession>A0A3A6PBS2</accession>
<name>A0A3A6PBS2_9BACL</name>
<dbReference type="OrthoDB" id="2440830at2"/>
<keyword evidence="1" id="KW-1133">Transmembrane helix</keyword>
<proteinExistence type="predicted"/>
<gene>
    <name evidence="2" type="ORF">D3P09_23495</name>
</gene>
<dbReference type="EMBL" id="QXQB01000006">
    <property type="protein sequence ID" value="RJX37320.1"/>
    <property type="molecule type" value="Genomic_DNA"/>
</dbReference>
<organism evidence="2 3">
    <name type="scientific">Paenibacillus pinisoli</name>
    <dbReference type="NCBI Taxonomy" id="1276110"/>
    <lineage>
        <taxon>Bacteria</taxon>
        <taxon>Bacillati</taxon>
        <taxon>Bacillota</taxon>
        <taxon>Bacilli</taxon>
        <taxon>Bacillales</taxon>
        <taxon>Paenibacillaceae</taxon>
        <taxon>Paenibacillus</taxon>
    </lineage>
</organism>
<feature type="transmembrane region" description="Helical" evidence="1">
    <location>
        <begin position="6"/>
        <end position="22"/>
    </location>
</feature>
<evidence type="ECO:0000256" key="1">
    <source>
        <dbReference type="SAM" id="Phobius"/>
    </source>
</evidence>
<feature type="transmembrane region" description="Helical" evidence="1">
    <location>
        <begin position="31"/>
        <end position="50"/>
    </location>
</feature>
<keyword evidence="1" id="KW-0472">Membrane</keyword>
<reference evidence="2 3" key="1">
    <citation type="submission" date="2018-09" db="EMBL/GenBank/DDBJ databases">
        <title>Paenibacillus aracenensis nov. sp. isolated from a cave in southern Spain.</title>
        <authorList>
            <person name="Jurado V."/>
            <person name="Gutierrez-Patricio S."/>
            <person name="Gonzalez-Pimentel J.L."/>
            <person name="Miller A.Z."/>
            <person name="Laiz L."/>
            <person name="Saiz-Jimenez C."/>
        </authorList>
    </citation>
    <scope>NUCLEOTIDE SEQUENCE [LARGE SCALE GENOMIC DNA]</scope>
    <source>
        <strain evidence="2 3">JCM 19203</strain>
    </source>
</reference>
<keyword evidence="3" id="KW-1185">Reference proteome</keyword>
<dbReference type="AlphaFoldDB" id="A0A3A6PBS2"/>
<sequence length="77" mass="8294">MVAIAGIVLTAVLIAMLEVPAMRKRRLKKELFLFFAILLLAAGIGIAQSLHITLPNPLDWVAAVYGPIGRLVDSALK</sequence>
<dbReference type="RefSeq" id="WP_120113875.1">
    <property type="nucleotide sequence ID" value="NZ_QXQB01000006.1"/>
</dbReference>
<comment type="caution">
    <text evidence="2">The sequence shown here is derived from an EMBL/GenBank/DDBJ whole genome shotgun (WGS) entry which is preliminary data.</text>
</comment>
<dbReference type="Proteomes" id="UP000267798">
    <property type="component" value="Unassembled WGS sequence"/>
</dbReference>
<evidence type="ECO:0000313" key="2">
    <source>
        <dbReference type="EMBL" id="RJX37320.1"/>
    </source>
</evidence>